<evidence type="ECO:0000256" key="3">
    <source>
        <dbReference type="SAM" id="MobiDB-lite"/>
    </source>
</evidence>
<feature type="region of interest" description="Disordered" evidence="3">
    <location>
        <begin position="226"/>
        <end position="452"/>
    </location>
</feature>
<feature type="compositionally biased region" description="Low complexity" evidence="3">
    <location>
        <begin position="715"/>
        <end position="757"/>
    </location>
</feature>
<sequence length="849" mass="88133">MPAKKKSCFQITSVTQAQVAAIGATDDTESLDDPDESRTEDVSSEIYDMSRAEYEPACDRSSSEEALNNVGEPEAISVMAPSHIPHAGQLSALSSNPVGEFRKVGVSGSAQGGQQPPGIGVTTGLPVVTQPGAKQQQPAPVTSAGPASVSVNTSQPAAVTSSALPPATSTVSCTSRFRVIKLDHGTGEPFRRGRWTCTEFYEKDSEGSVVSRTVDSIRHASATLDPAADRDSGLGLTGGSVVAPATHSGQGLGSTADASHTSSRMHSVETLPQQQQQTHPQNFSARQQGVSGSATQSVFSSSKPTAVPSQPTVGGLQPSAPQSGPPVGQNGLPQSVVHIQKSPIMPPSAQPVAYPSHQQQQQQQQQQQLPMGHHLTSQSSGLMQNQTEYYQQQQPASMQPGLSGQSLPVSGMQPVGQGPASVIPPASGGASVPGQVGETSGAGGGSVPTGQPALGLLQQQTVGMGGGGGSILVGGSTLQQQTASQYAAAGQPQPHGLHPTSSSVQNVPAIAVSASVPSTVPTAVPSASSAAMPNVTAPSLPTGQIPHSKTQVAVGAQGFPATGFGQVEGGGGRKSEGLVNAQSPVVSGKELVKPLMPESLQLTTPAVNSLFGIHIPVDGEEDRNPSKAFYKAFQSGSRLRDSKAHSDSASGTNVVAIDNKIEQAMDLVKSHLMYAVREEVEVLKEQIKELYERNSVLERENAVLKSLANSEQLSQLSTQSAASSGATTAQQGLSQPQQQAQPPLQVQPQPQPQLHPQLQHHPKPQQLQTQPQLDPGQQQQQQQQQLQPNATPFEVHLPQPMGRVGAWDSSTTPNPSSSRLSLSSTLANNNNNNNNNCNPTSPPLEVHLP</sequence>
<dbReference type="AlphaFoldDB" id="A0AAD3R195"/>
<comment type="similarity">
    <text evidence="1">Belongs to the TSC-22/Dip/Bun family.</text>
</comment>
<dbReference type="FunFam" id="1.20.5.490:FF:000002">
    <property type="entry name" value="TSC22 domain family, member 1"/>
    <property type="match status" value="1"/>
</dbReference>
<feature type="compositionally biased region" description="Low complexity" evidence="3">
    <location>
        <begin position="358"/>
        <end position="368"/>
    </location>
</feature>
<dbReference type="PROSITE" id="PS01289">
    <property type="entry name" value="TSC22"/>
    <property type="match status" value="1"/>
</dbReference>
<feature type="compositionally biased region" description="Low complexity" evidence="3">
    <location>
        <begin position="384"/>
        <end position="394"/>
    </location>
</feature>
<dbReference type="InterPro" id="IPR000580">
    <property type="entry name" value="TSC22/Bun"/>
</dbReference>
<feature type="compositionally biased region" description="Acidic residues" evidence="3">
    <location>
        <begin position="26"/>
        <end position="35"/>
    </location>
</feature>
<feature type="compositionally biased region" description="Basic and acidic residues" evidence="3">
    <location>
        <begin position="48"/>
        <end position="63"/>
    </location>
</feature>
<evidence type="ECO:0000256" key="1">
    <source>
        <dbReference type="ARBA" id="ARBA00007908"/>
    </source>
</evidence>
<feature type="region of interest" description="Disordered" evidence="3">
    <location>
        <begin position="104"/>
        <end position="151"/>
    </location>
</feature>
<evidence type="ECO:0000313" key="5">
    <source>
        <dbReference type="Proteomes" id="UP001279410"/>
    </source>
</evidence>
<keyword evidence="2" id="KW-0175">Coiled coil</keyword>
<dbReference type="PANTHER" id="PTHR46894:SF1">
    <property type="entry name" value="TSC22 DOMAIN FAMILY PROTEIN 2"/>
    <property type="match status" value="1"/>
</dbReference>
<feature type="compositionally biased region" description="Polar residues" evidence="3">
    <location>
        <begin position="395"/>
        <end position="408"/>
    </location>
</feature>
<proteinExistence type="inferred from homology"/>
<dbReference type="Pfam" id="PF01166">
    <property type="entry name" value="TSC22"/>
    <property type="match status" value="1"/>
</dbReference>
<evidence type="ECO:0000256" key="2">
    <source>
        <dbReference type="SAM" id="Coils"/>
    </source>
</evidence>
<dbReference type="SUPFAM" id="SSF58026">
    <property type="entry name" value="Delta-sleep-inducing peptide immunoreactive peptide"/>
    <property type="match status" value="1"/>
</dbReference>
<dbReference type="EMBL" id="BRZM01000010">
    <property type="protein sequence ID" value="GLD51255.1"/>
    <property type="molecule type" value="Genomic_DNA"/>
</dbReference>
<dbReference type="InterPro" id="IPR053049">
    <property type="entry name" value="TSC22_domain_protein_2"/>
</dbReference>
<dbReference type="Proteomes" id="UP001279410">
    <property type="component" value="Unassembled WGS sequence"/>
</dbReference>
<organism evidence="4 5">
    <name type="scientific">Lates japonicus</name>
    <name type="common">Japanese lates</name>
    <dbReference type="NCBI Taxonomy" id="270547"/>
    <lineage>
        <taxon>Eukaryota</taxon>
        <taxon>Metazoa</taxon>
        <taxon>Chordata</taxon>
        <taxon>Craniata</taxon>
        <taxon>Vertebrata</taxon>
        <taxon>Euteleostomi</taxon>
        <taxon>Actinopterygii</taxon>
        <taxon>Neopterygii</taxon>
        <taxon>Teleostei</taxon>
        <taxon>Neoteleostei</taxon>
        <taxon>Acanthomorphata</taxon>
        <taxon>Carangaria</taxon>
        <taxon>Carangaria incertae sedis</taxon>
        <taxon>Centropomidae</taxon>
        <taxon>Lates</taxon>
    </lineage>
</organism>
<dbReference type="GO" id="GO:0006357">
    <property type="term" value="P:regulation of transcription by RNA polymerase II"/>
    <property type="evidence" value="ECO:0007669"/>
    <property type="project" value="InterPro"/>
</dbReference>
<accession>A0AAD3R195</accession>
<feature type="compositionally biased region" description="Low complexity" evidence="3">
    <location>
        <begin position="104"/>
        <end position="124"/>
    </location>
</feature>
<dbReference type="Gene3D" id="1.20.5.490">
    <property type="entry name" value="Single helix bin"/>
    <property type="match status" value="1"/>
</dbReference>
<gene>
    <name evidence="4" type="ORF">AKAME5_000433900</name>
</gene>
<reference evidence="4" key="1">
    <citation type="submission" date="2022-08" db="EMBL/GenBank/DDBJ databases">
        <title>Genome sequencing of akame (Lates japonicus).</title>
        <authorList>
            <person name="Hashiguchi Y."/>
            <person name="Takahashi H."/>
        </authorList>
    </citation>
    <scope>NUCLEOTIDE SEQUENCE</scope>
    <source>
        <strain evidence="4">Kochi</strain>
    </source>
</reference>
<dbReference type="InterPro" id="IPR047862">
    <property type="entry name" value="TSC22/BUN_CS"/>
</dbReference>
<keyword evidence="5" id="KW-1185">Reference proteome</keyword>
<feature type="compositionally biased region" description="Polar residues" evidence="3">
    <location>
        <begin position="278"/>
        <end position="312"/>
    </location>
</feature>
<comment type="caution">
    <text evidence="4">The sequence shown here is derived from an EMBL/GenBank/DDBJ whole genome shotgun (WGS) entry which is preliminary data.</text>
</comment>
<feature type="coiled-coil region" evidence="2">
    <location>
        <begin position="673"/>
        <end position="707"/>
    </location>
</feature>
<dbReference type="PANTHER" id="PTHR46894">
    <property type="entry name" value="TSC22 DOMAIN FAMILY PROTEIN 2"/>
    <property type="match status" value="1"/>
</dbReference>
<feature type="region of interest" description="Disordered" evidence="3">
    <location>
        <begin position="715"/>
        <end position="849"/>
    </location>
</feature>
<feature type="region of interest" description="Disordered" evidence="3">
    <location>
        <begin position="22"/>
        <end position="68"/>
    </location>
</feature>
<feature type="compositionally biased region" description="Polar residues" evidence="3">
    <location>
        <begin position="256"/>
        <end position="265"/>
    </location>
</feature>
<feature type="compositionally biased region" description="Low complexity" evidence="3">
    <location>
        <begin position="764"/>
        <end position="788"/>
    </location>
</feature>
<name>A0AAD3R195_LATJO</name>
<evidence type="ECO:0000313" key="4">
    <source>
        <dbReference type="EMBL" id="GLD51255.1"/>
    </source>
</evidence>
<protein>
    <submittedName>
        <fullName evidence="4">TSC22 domain family protein 2-like isoform X1</fullName>
    </submittedName>
</protein>
<feature type="compositionally biased region" description="Low complexity" evidence="3">
    <location>
        <begin position="809"/>
        <end position="839"/>
    </location>
</feature>